<dbReference type="SUPFAM" id="SSF48208">
    <property type="entry name" value="Six-hairpin glycosidases"/>
    <property type="match status" value="1"/>
</dbReference>
<dbReference type="Proteomes" id="UP000749040">
    <property type="component" value="Unassembled WGS sequence"/>
</dbReference>
<evidence type="ECO:0000256" key="2">
    <source>
        <dbReference type="ARBA" id="ARBA00022801"/>
    </source>
</evidence>
<feature type="signal peptide" evidence="4">
    <location>
        <begin position="1"/>
        <end position="27"/>
    </location>
</feature>
<evidence type="ECO:0000313" key="6">
    <source>
        <dbReference type="Proteomes" id="UP000749040"/>
    </source>
</evidence>
<evidence type="ECO:0000313" key="5">
    <source>
        <dbReference type="EMBL" id="MBM9507344.1"/>
    </source>
</evidence>
<dbReference type="Gene3D" id="1.50.10.10">
    <property type="match status" value="1"/>
</dbReference>
<name>A0ABS2TVH5_9ACTN</name>
<dbReference type="RefSeq" id="WP_205359200.1">
    <property type="nucleotide sequence ID" value="NZ_JADKYB010000012.1"/>
</dbReference>
<feature type="chain" id="PRO_5045323239" description="Glycoside hydrolase" evidence="4">
    <location>
        <begin position="28"/>
        <end position="445"/>
    </location>
</feature>
<dbReference type="InterPro" id="IPR008928">
    <property type="entry name" value="6-hairpin_glycosidase_sf"/>
</dbReference>
<gene>
    <name evidence="5" type="ORF">ITX44_22960</name>
</gene>
<evidence type="ECO:0000256" key="1">
    <source>
        <dbReference type="ARBA" id="ARBA00009209"/>
    </source>
</evidence>
<dbReference type="InterPro" id="IPR002037">
    <property type="entry name" value="Glyco_hydro_8"/>
</dbReference>
<keyword evidence="2" id="KW-0378">Hydrolase</keyword>
<dbReference type="PRINTS" id="PR00735">
    <property type="entry name" value="GLHYDRLASE8"/>
</dbReference>
<organism evidence="5 6">
    <name type="scientific">Actinacidiphila acididurans</name>
    <dbReference type="NCBI Taxonomy" id="2784346"/>
    <lineage>
        <taxon>Bacteria</taxon>
        <taxon>Bacillati</taxon>
        <taxon>Actinomycetota</taxon>
        <taxon>Actinomycetes</taxon>
        <taxon>Kitasatosporales</taxon>
        <taxon>Streptomycetaceae</taxon>
        <taxon>Actinacidiphila</taxon>
    </lineage>
</organism>
<evidence type="ECO:0000256" key="4">
    <source>
        <dbReference type="SAM" id="SignalP"/>
    </source>
</evidence>
<accession>A0ABS2TVH5</accession>
<keyword evidence="3" id="KW-0326">Glycosidase</keyword>
<sequence length="445" mass="48919">MKKLAKLGVALASAAALLTSVSQTALAADNAVSGGGPSRTIGNNPGGALHTGVYPDVFARTGYSHPAIDARVEGAYQQLFHGAPGTQANRYDGQSIYYQLTPDMAYVEDIGNQDVRTEGMGYAMMIALQLGHKQEFDALWNFAKTKMQLQSGPEQYFFAWHTDTTGKVLSTGVAPDGDQWIAAALYFASNRWGDGTGIYDYGTESEQIVHAMWHESDHGGVDMFKRDSYLPLFTPPATSLNYTDPSYALPGFYKMFAMADPSDKDLWDKAYTAGENLLQKAANPVTGLAPCYANFDGTPYMRPSETPTDNAYDHTFQEDAWRAIANANIDAAWTGVKPWQTQYSNNLENFFEGQGVSTYVSRYHLDGTPLTSGQNAYEPAHAQGLVAMNSTSAISATDKDKKDFVRDFWNTPVPSGQARYYDGMLYMLGMLYDSGNFRMWLPQSH</sequence>
<dbReference type="InterPro" id="IPR012341">
    <property type="entry name" value="6hp_glycosidase-like_sf"/>
</dbReference>
<dbReference type="Pfam" id="PF01270">
    <property type="entry name" value="Glyco_hydro_8"/>
    <property type="match status" value="1"/>
</dbReference>
<evidence type="ECO:0000256" key="3">
    <source>
        <dbReference type="ARBA" id="ARBA00023295"/>
    </source>
</evidence>
<keyword evidence="6" id="KW-1185">Reference proteome</keyword>
<comment type="caution">
    <text evidence="5">The sequence shown here is derived from an EMBL/GenBank/DDBJ whole genome shotgun (WGS) entry which is preliminary data.</text>
</comment>
<dbReference type="EMBL" id="JADKYB010000012">
    <property type="protein sequence ID" value="MBM9507344.1"/>
    <property type="molecule type" value="Genomic_DNA"/>
</dbReference>
<proteinExistence type="inferred from homology"/>
<keyword evidence="4" id="KW-0732">Signal</keyword>
<protein>
    <recommendedName>
        <fullName evidence="7">Glycoside hydrolase</fullName>
    </recommendedName>
</protein>
<evidence type="ECO:0008006" key="7">
    <source>
        <dbReference type="Google" id="ProtNLM"/>
    </source>
</evidence>
<comment type="similarity">
    <text evidence="1">Belongs to the glycosyl hydrolase 8 (cellulase D) family.</text>
</comment>
<reference evidence="5 6" key="1">
    <citation type="submission" date="2021-01" db="EMBL/GenBank/DDBJ databases">
        <title>Streptomyces acididurans sp. nov., isolated from a peat swamp forest soil.</title>
        <authorList>
            <person name="Chantavorakit T."/>
            <person name="Duangmal K."/>
        </authorList>
    </citation>
    <scope>NUCLEOTIDE SEQUENCE [LARGE SCALE GENOMIC DNA]</scope>
    <source>
        <strain evidence="5 6">KK5PA1</strain>
    </source>
</reference>